<dbReference type="RefSeq" id="XP_038826882.1">
    <property type="nucleotide sequence ID" value="XM_038970954.1"/>
</dbReference>
<evidence type="ECO:0000256" key="2">
    <source>
        <dbReference type="SAM" id="Coils"/>
    </source>
</evidence>
<reference evidence="6" key="1">
    <citation type="submission" date="2025-08" db="UniProtKB">
        <authorList>
            <consortium name="RefSeq"/>
        </authorList>
    </citation>
    <scope>IDENTIFICATION</scope>
    <source>
        <tissue evidence="6">White muscle</tissue>
    </source>
</reference>
<dbReference type="GO" id="GO:0005923">
    <property type="term" value="C:bicellular tight junction"/>
    <property type="evidence" value="ECO:0007669"/>
    <property type="project" value="TreeGrafter"/>
</dbReference>
<sequence>MSLESSSHLCFLQTELTEARAQVLEANTQEYAFNFLQQSLKNKIQVAEEALEKQTLHAQGLSEKLWLSERQLEDLEVDKETRDKRRSELSDTVFRLETELEEAAQKATRTTAELGLQQKLRDDALLRVEEMEESLLERSQELQIAQQTVSRLQGQVSDKLVDKERSLEEEIQLRERVQLQWKQAERSVEDLTMELQTAAQTKEDLVKQLKQAQEKLLDLETDLEEMQDSEQRWVSKHKRSIEQTEQLQLKLIQQKDVNEQLDSEKGILERQLRDLRAEVEDIQHTRIHEDVITKTESRAKELENALRVEERNKVVMNNTISKLERKINELSDQLEEEQKMAKEQKDLTSQRMRSLKRQLNEAEEGASRRDAQYRHTQRELTEEREASTKLQKQLLDQHLQLKRKESTMTMRQTLEDLRLDLSVDEEDQTPLVPTASKA</sequence>
<evidence type="ECO:0000256" key="1">
    <source>
        <dbReference type="ARBA" id="ARBA00023054"/>
    </source>
</evidence>
<evidence type="ECO:0000313" key="5">
    <source>
        <dbReference type="Proteomes" id="UP000808372"/>
    </source>
</evidence>
<protein>
    <submittedName>
        <fullName evidence="6">Cingulin-like protein 1</fullName>
    </submittedName>
</protein>
<evidence type="ECO:0000256" key="3">
    <source>
        <dbReference type="SAM" id="MobiDB-lite"/>
    </source>
</evidence>
<dbReference type="GO" id="GO:0016459">
    <property type="term" value="C:myosin complex"/>
    <property type="evidence" value="ECO:0007669"/>
    <property type="project" value="InterPro"/>
</dbReference>
<dbReference type="Proteomes" id="UP000808372">
    <property type="component" value="Chromosome 31"/>
</dbReference>
<feature type="compositionally biased region" description="Basic and acidic residues" evidence="3">
    <location>
        <begin position="365"/>
        <end position="387"/>
    </location>
</feature>
<feature type="domain" description="Myosin tail" evidence="4">
    <location>
        <begin position="70"/>
        <end position="394"/>
    </location>
</feature>
<organism evidence="5 6">
    <name type="scientific">Salvelinus namaycush</name>
    <name type="common">Lake trout</name>
    <name type="synonym">Salmo namaycush</name>
    <dbReference type="NCBI Taxonomy" id="8040"/>
    <lineage>
        <taxon>Eukaryota</taxon>
        <taxon>Metazoa</taxon>
        <taxon>Chordata</taxon>
        <taxon>Craniata</taxon>
        <taxon>Vertebrata</taxon>
        <taxon>Euteleostomi</taxon>
        <taxon>Actinopterygii</taxon>
        <taxon>Neopterygii</taxon>
        <taxon>Teleostei</taxon>
        <taxon>Protacanthopterygii</taxon>
        <taxon>Salmoniformes</taxon>
        <taxon>Salmonidae</taxon>
        <taxon>Salmoninae</taxon>
        <taxon>Salvelinus</taxon>
    </lineage>
</organism>
<dbReference type="PANTHER" id="PTHR46349">
    <property type="entry name" value="CINGULIN-LIKE PROTEIN 1-RELATED"/>
    <property type="match status" value="1"/>
</dbReference>
<dbReference type="GeneID" id="120026135"/>
<accession>A0A8U0PMG0</accession>
<feature type="coiled-coil region" evidence="2">
    <location>
        <begin position="174"/>
        <end position="229"/>
    </location>
</feature>
<dbReference type="AlphaFoldDB" id="A0A8U0PMG0"/>
<evidence type="ECO:0000259" key="4">
    <source>
        <dbReference type="Pfam" id="PF01576"/>
    </source>
</evidence>
<dbReference type="InterPro" id="IPR002928">
    <property type="entry name" value="Myosin_tail"/>
</dbReference>
<feature type="compositionally biased region" description="Basic and acidic residues" evidence="3">
    <location>
        <begin position="336"/>
        <end position="348"/>
    </location>
</feature>
<gene>
    <name evidence="6" type="primary">LOC120026135</name>
</gene>
<dbReference type="Pfam" id="PF01576">
    <property type="entry name" value="Myosin_tail_1"/>
    <property type="match status" value="1"/>
</dbReference>
<feature type="coiled-coil region" evidence="2">
    <location>
        <begin position="37"/>
        <end position="148"/>
    </location>
</feature>
<keyword evidence="5" id="KW-1185">Reference proteome</keyword>
<proteinExistence type="predicted"/>
<evidence type="ECO:0000313" key="6">
    <source>
        <dbReference type="RefSeq" id="XP_038826882.1"/>
    </source>
</evidence>
<dbReference type="KEGG" id="snh:120026135"/>
<dbReference type="PANTHER" id="PTHR46349:SF2">
    <property type="entry name" value="CINGULIN-LIKE PROTEIN 1"/>
    <property type="match status" value="1"/>
</dbReference>
<keyword evidence="1 2" id="KW-0175">Coiled coil</keyword>
<name>A0A8U0PMG0_SALNM</name>
<feature type="region of interest" description="Disordered" evidence="3">
    <location>
        <begin position="334"/>
        <end position="389"/>
    </location>
</feature>
<dbReference type="GO" id="GO:0150105">
    <property type="term" value="P:protein localization to cell-cell junction"/>
    <property type="evidence" value="ECO:0007669"/>
    <property type="project" value="TreeGrafter"/>
</dbReference>